<dbReference type="NCBIfam" id="TIGR02450">
    <property type="entry name" value="TIGR02450 family Trp-rich protein"/>
    <property type="match status" value="1"/>
</dbReference>
<comment type="caution">
    <text evidence="1">The sequence shown here is derived from an EMBL/GenBank/DDBJ whole genome shotgun (WGS) entry which is preliminary data.</text>
</comment>
<proteinExistence type="predicted"/>
<dbReference type="InterPro" id="IPR012663">
    <property type="entry name" value="CHP02450_Tryp"/>
</dbReference>
<dbReference type="EMBL" id="VOLT01000012">
    <property type="protein sequence ID" value="TWX64880.1"/>
    <property type="molecule type" value="Genomic_DNA"/>
</dbReference>
<organism evidence="1 2">
    <name type="scientific">Colwellia demingiae</name>
    <dbReference type="NCBI Taxonomy" id="89401"/>
    <lineage>
        <taxon>Bacteria</taxon>
        <taxon>Pseudomonadati</taxon>
        <taxon>Pseudomonadota</taxon>
        <taxon>Gammaproteobacteria</taxon>
        <taxon>Alteromonadales</taxon>
        <taxon>Colwelliaceae</taxon>
        <taxon>Colwellia</taxon>
    </lineage>
</organism>
<dbReference type="Pfam" id="PF09493">
    <property type="entry name" value="DUF2389"/>
    <property type="match status" value="1"/>
</dbReference>
<evidence type="ECO:0000313" key="1">
    <source>
        <dbReference type="EMBL" id="TWX64880.1"/>
    </source>
</evidence>
<accession>A0A5C6Q8A8</accession>
<sequence length="71" mass="8501">MNRITPKALIHSKWTKVEVSNKEKHFIITVVKFDEQQNVIECVIEAVMTKNEYAIDWRELKDNNRWGIGWQ</sequence>
<protein>
    <submittedName>
        <fullName evidence="1">TIGR02450 family Trp-rich protein</fullName>
    </submittedName>
</protein>
<evidence type="ECO:0000313" key="2">
    <source>
        <dbReference type="Proteomes" id="UP000321822"/>
    </source>
</evidence>
<gene>
    <name evidence="1" type="ORF">ESZ36_18910</name>
</gene>
<dbReference type="OrthoDB" id="5592973at2"/>
<name>A0A5C6Q8A8_9GAMM</name>
<dbReference type="AlphaFoldDB" id="A0A5C6Q8A8"/>
<dbReference type="Proteomes" id="UP000321822">
    <property type="component" value="Unassembled WGS sequence"/>
</dbReference>
<reference evidence="1 2" key="1">
    <citation type="submission" date="2019-07" db="EMBL/GenBank/DDBJ databases">
        <title>Genomes of sea-ice associated Colwellia species.</title>
        <authorList>
            <person name="Bowman J.P."/>
        </authorList>
    </citation>
    <scope>NUCLEOTIDE SEQUENCE [LARGE SCALE GENOMIC DNA]</scope>
    <source>
        <strain evidence="1 2">ACAM 459</strain>
    </source>
</reference>
<dbReference type="RefSeq" id="WP_146790975.1">
    <property type="nucleotide sequence ID" value="NZ_VOLT01000012.1"/>
</dbReference>
<keyword evidence="2" id="KW-1185">Reference proteome</keyword>